<organism evidence="2 3">
    <name type="scientific">Polarella glacialis</name>
    <name type="common">Dinoflagellate</name>
    <dbReference type="NCBI Taxonomy" id="89957"/>
    <lineage>
        <taxon>Eukaryota</taxon>
        <taxon>Sar</taxon>
        <taxon>Alveolata</taxon>
        <taxon>Dinophyceae</taxon>
        <taxon>Suessiales</taxon>
        <taxon>Suessiaceae</taxon>
        <taxon>Polarella</taxon>
    </lineage>
</organism>
<sequence length="670" mass="73990">MRLASKNPVKPKVEEEKPPIDGRPIPGAKFVEMVTFKPKVASSASLFSLNRDGVPQRKIWDAHARIGAINSTVGFTTFKLTTQGLPTIEDKKANDKLGLKTADFASTIGSSTGFGQAQMASTMSPHGSMGRSSTMLRGESSMMLGEQSSMTFGDRTSLASDSVSPSGTMGSGFGLTVQPKPMKRADKYFQLLMKAHNAREKEWAKAEEEEEWARCEGAALGAYQAQVAAETHFARGPIGRAESVESDGSDSDSEKEDKEEDDDYGVLTEFDGQMKIDLELIVLRAPGCEDYEDDKPEDSDLSSDEEADEEAAAEREAEAAAEDSDSDSDSEAKSEAKSEEPGEAAPDLSDELEALKAEMKAVTQEPTDEEKAAAEEAAAAAAAAPNFLRGGVKRMPNMWDNPNPNWSLDLGGSIFFLPDAERYAHMPSLPPPPPPSVQGRRRMRLKPRLPLEVSNGRYPDERPNIWPAAPYSPPEDKYRSFEEKMMTYDLYRSCSDGLLTLKPQTRAKQGARQQFEFGSFIEKQLTRLLHALALALLAHYLSGVRQVKLHRGRGGTRGSSKVVQEVHRRLKRIVQQCPSLAAVYWPTFYAYTALAQFCLLGLKEVRARVLQRSPYTREVLTLRDRSRIALDWVPPVTFEVEESAAIGPVCANFHLNDFSDAHHEHLHKYH</sequence>
<dbReference type="AlphaFoldDB" id="A0A813H8H6"/>
<feature type="region of interest" description="Disordered" evidence="1">
    <location>
        <begin position="287"/>
        <end position="371"/>
    </location>
</feature>
<dbReference type="EMBL" id="CAJNNV010030992">
    <property type="protein sequence ID" value="CAE8634372.1"/>
    <property type="molecule type" value="Genomic_DNA"/>
</dbReference>
<feature type="compositionally biased region" description="Basic and acidic residues" evidence="1">
    <location>
        <begin position="330"/>
        <end position="340"/>
    </location>
</feature>
<keyword evidence="3" id="KW-1185">Reference proteome</keyword>
<feature type="region of interest" description="Disordered" evidence="1">
    <location>
        <begin position="234"/>
        <end position="270"/>
    </location>
</feature>
<comment type="caution">
    <text evidence="2">The sequence shown here is derived from an EMBL/GenBank/DDBJ whole genome shotgun (WGS) entry which is preliminary data.</text>
</comment>
<accession>A0A813H8H6</accession>
<feature type="region of interest" description="Disordered" evidence="1">
    <location>
        <begin position="1"/>
        <end position="24"/>
    </location>
</feature>
<feature type="compositionally biased region" description="Acidic residues" evidence="1">
    <location>
        <begin position="244"/>
        <end position="264"/>
    </location>
</feature>
<feature type="region of interest" description="Disordered" evidence="1">
    <location>
        <begin position="150"/>
        <end position="177"/>
    </location>
</feature>
<feature type="compositionally biased region" description="Acidic residues" evidence="1">
    <location>
        <begin position="319"/>
        <end position="329"/>
    </location>
</feature>
<proteinExistence type="predicted"/>
<feature type="compositionally biased region" description="Basic and acidic residues" evidence="1">
    <location>
        <begin position="11"/>
        <end position="20"/>
    </location>
</feature>
<gene>
    <name evidence="2" type="ORF">PGLA1383_LOCUS50022</name>
</gene>
<feature type="compositionally biased region" description="Acidic residues" evidence="1">
    <location>
        <begin position="289"/>
        <end position="311"/>
    </location>
</feature>
<evidence type="ECO:0000256" key="1">
    <source>
        <dbReference type="SAM" id="MobiDB-lite"/>
    </source>
</evidence>
<reference evidence="2" key="1">
    <citation type="submission" date="2021-02" db="EMBL/GenBank/DDBJ databases">
        <authorList>
            <person name="Dougan E. K."/>
            <person name="Rhodes N."/>
            <person name="Thang M."/>
            <person name="Chan C."/>
        </authorList>
    </citation>
    <scope>NUCLEOTIDE SEQUENCE</scope>
</reference>
<evidence type="ECO:0000313" key="2">
    <source>
        <dbReference type="EMBL" id="CAE8634372.1"/>
    </source>
</evidence>
<dbReference type="Proteomes" id="UP000654075">
    <property type="component" value="Unassembled WGS sequence"/>
</dbReference>
<evidence type="ECO:0000313" key="3">
    <source>
        <dbReference type="Proteomes" id="UP000654075"/>
    </source>
</evidence>
<name>A0A813H8H6_POLGL</name>
<protein>
    <submittedName>
        <fullName evidence="2">Uncharacterized protein</fullName>
    </submittedName>
</protein>
<feature type="compositionally biased region" description="Polar residues" evidence="1">
    <location>
        <begin position="157"/>
        <end position="168"/>
    </location>
</feature>